<dbReference type="OrthoDB" id="2300232at2"/>
<dbReference type="Proteomes" id="UP000298347">
    <property type="component" value="Unassembled WGS sequence"/>
</dbReference>
<reference evidence="3 4" key="1">
    <citation type="journal article" date="2015" name="Int. J. Syst. Evol. Microbiol.">
        <title>Sporolactobacillus shoreae sp. nov. and Sporolactobacillus spathodeae sp. nov., two spore-forming lactic acid bacteria isolated from tree barks in Thailand.</title>
        <authorList>
            <person name="Thamacharoensuk T."/>
            <person name="Kitahara M."/>
            <person name="Ohkuma M."/>
            <person name="Thongchul N."/>
            <person name="Tanasupawat S."/>
        </authorList>
    </citation>
    <scope>NUCLEOTIDE SEQUENCE [LARGE SCALE GENOMIC DNA]</scope>
    <source>
        <strain evidence="3 4">BK92</strain>
    </source>
</reference>
<keyword evidence="4" id="KW-1185">Reference proteome</keyword>
<feature type="transmembrane region" description="Helical" evidence="2">
    <location>
        <begin position="65"/>
        <end position="87"/>
    </location>
</feature>
<evidence type="ECO:0000256" key="2">
    <source>
        <dbReference type="SAM" id="Phobius"/>
    </source>
</evidence>
<evidence type="ECO:0000313" key="3">
    <source>
        <dbReference type="EMBL" id="TGA99791.1"/>
    </source>
</evidence>
<keyword evidence="2" id="KW-0812">Transmembrane</keyword>
<name>A0A4Z0GSV4_9BACL</name>
<dbReference type="RefSeq" id="WP_135347187.1">
    <property type="nucleotide sequence ID" value="NZ_SRJD01000002.1"/>
</dbReference>
<dbReference type="AlphaFoldDB" id="A0A4Z0GSV4"/>
<keyword evidence="3" id="KW-0804">Transcription</keyword>
<keyword evidence="3" id="KW-0240">DNA-directed RNA polymerase</keyword>
<protein>
    <submittedName>
        <fullName evidence="3">DNA-directed RNA polymerase subunit beta</fullName>
    </submittedName>
</protein>
<dbReference type="EMBL" id="SRJD01000002">
    <property type="protein sequence ID" value="TGA99791.1"/>
    <property type="molecule type" value="Genomic_DNA"/>
</dbReference>
<dbReference type="GO" id="GO:0000428">
    <property type="term" value="C:DNA-directed RNA polymerase complex"/>
    <property type="evidence" value="ECO:0007669"/>
    <property type="project" value="UniProtKB-KW"/>
</dbReference>
<accession>A0A4Z0GSV4</accession>
<proteinExistence type="predicted"/>
<feature type="region of interest" description="Disordered" evidence="1">
    <location>
        <begin position="1"/>
        <end position="42"/>
    </location>
</feature>
<dbReference type="Pfam" id="PF11772">
    <property type="entry name" value="EpuA"/>
    <property type="match status" value="1"/>
</dbReference>
<gene>
    <name evidence="3" type="ORF">E4665_02235</name>
</gene>
<keyword evidence="2" id="KW-1133">Transmembrane helix</keyword>
<comment type="caution">
    <text evidence="3">The sequence shown here is derived from an EMBL/GenBank/DDBJ whole genome shotgun (WGS) entry which is preliminary data.</text>
</comment>
<keyword evidence="2" id="KW-0472">Membrane</keyword>
<evidence type="ECO:0000256" key="1">
    <source>
        <dbReference type="SAM" id="MobiDB-lite"/>
    </source>
</evidence>
<sequence>MEDKQNRRGVRGKTEQAETRESVRLAKREADKKADQEKKKREQEKLPYNPFFNYHKRRFPIWQRLIALISLCAIALVGGAMFGYGALGHGSPWAVFDPATWQHILDFLRTN</sequence>
<evidence type="ECO:0000313" key="4">
    <source>
        <dbReference type="Proteomes" id="UP000298347"/>
    </source>
</evidence>
<dbReference type="InterPro" id="IPR024596">
    <property type="entry name" value="RNApol_su_b/EpuA"/>
</dbReference>
<organism evidence="3 4">
    <name type="scientific">Sporolactobacillus shoreae</name>
    <dbReference type="NCBI Taxonomy" id="1465501"/>
    <lineage>
        <taxon>Bacteria</taxon>
        <taxon>Bacillati</taxon>
        <taxon>Bacillota</taxon>
        <taxon>Bacilli</taxon>
        <taxon>Bacillales</taxon>
        <taxon>Sporolactobacillaceae</taxon>
        <taxon>Sporolactobacillus</taxon>
    </lineage>
</organism>